<keyword evidence="3" id="KW-0813">Transport</keyword>
<feature type="transmembrane region" description="Helical" evidence="7">
    <location>
        <begin position="120"/>
        <end position="141"/>
    </location>
</feature>
<comment type="caution">
    <text evidence="8">The sequence shown here is derived from an EMBL/GenBank/DDBJ whole genome shotgun (WGS) entry which is preliminary data.</text>
</comment>
<evidence type="ECO:0000256" key="2">
    <source>
        <dbReference type="ARBA" id="ARBA00008335"/>
    </source>
</evidence>
<dbReference type="STRING" id="1245748.A0A397GT67"/>
<keyword evidence="9" id="KW-1185">Reference proteome</keyword>
<dbReference type="SUPFAM" id="SSF103473">
    <property type="entry name" value="MFS general substrate transporter"/>
    <property type="match status" value="1"/>
</dbReference>
<feature type="transmembrane region" description="Helical" evidence="7">
    <location>
        <begin position="27"/>
        <end position="48"/>
    </location>
</feature>
<dbReference type="GO" id="GO:0022857">
    <property type="term" value="F:transmembrane transporter activity"/>
    <property type="evidence" value="ECO:0007669"/>
    <property type="project" value="TreeGrafter"/>
</dbReference>
<evidence type="ECO:0000256" key="3">
    <source>
        <dbReference type="ARBA" id="ARBA00022448"/>
    </source>
</evidence>
<organism evidence="8 9">
    <name type="scientific">Aspergillus turcosus</name>
    <dbReference type="NCBI Taxonomy" id="1245748"/>
    <lineage>
        <taxon>Eukaryota</taxon>
        <taxon>Fungi</taxon>
        <taxon>Dikarya</taxon>
        <taxon>Ascomycota</taxon>
        <taxon>Pezizomycotina</taxon>
        <taxon>Eurotiomycetes</taxon>
        <taxon>Eurotiomycetidae</taxon>
        <taxon>Eurotiales</taxon>
        <taxon>Aspergillaceae</taxon>
        <taxon>Aspergillus</taxon>
        <taxon>Aspergillus subgen. Fumigati</taxon>
    </lineage>
</organism>
<keyword evidence="4 7" id="KW-0812">Transmembrane</keyword>
<dbReference type="Gene3D" id="1.20.1250.20">
    <property type="entry name" value="MFS general substrate transporter like domains"/>
    <property type="match status" value="1"/>
</dbReference>
<dbReference type="OrthoDB" id="2250022at2759"/>
<evidence type="ECO:0000256" key="6">
    <source>
        <dbReference type="ARBA" id="ARBA00023136"/>
    </source>
</evidence>
<dbReference type="Proteomes" id="UP000215289">
    <property type="component" value="Unassembled WGS sequence"/>
</dbReference>
<accession>A0A397GT67</accession>
<dbReference type="InterPro" id="IPR036259">
    <property type="entry name" value="MFS_trans_sf"/>
</dbReference>
<evidence type="ECO:0000256" key="5">
    <source>
        <dbReference type="ARBA" id="ARBA00022989"/>
    </source>
</evidence>
<evidence type="ECO:0000256" key="1">
    <source>
        <dbReference type="ARBA" id="ARBA00004141"/>
    </source>
</evidence>
<keyword evidence="6 7" id="KW-0472">Membrane</keyword>
<dbReference type="PANTHER" id="PTHR43791:SF92">
    <property type="entry name" value="AGL026WP"/>
    <property type="match status" value="1"/>
</dbReference>
<keyword evidence="5 7" id="KW-1133">Transmembrane helix</keyword>
<feature type="transmembrane region" description="Helical" evidence="7">
    <location>
        <begin position="54"/>
        <end position="75"/>
    </location>
</feature>
<gene>
    <name evidence="8" type="ORF">CFD26_104213</name>
</gene>
<evidence type="ECO:0000313" key="8">
    <source>
        <dbReference type="EMBL" id="RLL94695.1"/>
    </source>
</evidence>
<evidence type="ECO:0000313" key="9">
    <source>
        <dbReference type="Proteomes" id="UP000215289"/>
    </source>
</evidence>
<feature type="transmembrane region" description="Helical" evidence="7">
    <location>
        <begin position="87"/>
        <end position="108"/>
    </location>
</feature>
<comment type="subcellular location">
    <subcellularLocation>
        <location evidence="1">Membrane</location>
        <topology evidence="1">Multi-pass membrane protein</topology>
    </subcellularLocation>
</comment>
<comment type="similarity">
    <text evidence="2">Belongs to the major facilitator superfamily.</text>
</comment>
<name>A0A397GT67_9EURO</name>
<evidence type="ECO:0008006" key="10">
    <source>
        <dbReference type="Google" id="ProtNLM"/>
    </source>
</evidence>
<dbReference type="GO" id="GO:0016020">
    <property type="term" value="C:membrane"/>
    <property type="evidence" value="ECO:0007669"/>
    <property type="project" value="UniProtKB-SubCell"/>
</dbReference>
<dbReference type="AlphaFoldDB" id="A0A397GT67"/>
<protein>
    <recommendedName>
        <fullName evidence="10">Major facilitator superfamily (MFS) profile domain-containing protein</fullName>
    </recommendedName>
</protein>
<reference evidence="8 9" key="1">
    <citation type="submission" date="2018-08" db="EMBL/GenBank/DDBJ databases">
        <title>Draft genome sequences of two Aspergillus turcosus clinical strains isolated from bronchoalveolar lavage fluid: one azole-susceptible and the other azole-resistant.</title>
        <authorList>
            <person name="Parent-Michaud M."/>
            <person name="Dufresne P.J."/>
            <person name="Fournier E."/>
            <person name="Martineau C."/>
            <person name="Moreira S."/>
            <person name="Perkins V."/>
            <person name="De Repentigny L."/>
            <person name="Dufresne S.F."/>
        </authorList>
    </citation>
    <scope>NUCLEOTIDE SEQUENCE [LARGE SCALE GENOMIC DNA]</scope>
    <source>
        <strain evidence="8">HMR AF 1038</strain>
    </source>
</reference>
<evidence type="ECO:0000256" key="7">
    <source>
        <dbReference type="SAM" id="Phobius"/>
    </source>
</evidence>
<sequence>MVAPPYVFAAIVAMCVSISSDRRSERYSHLVITLAFGMVGYIIAAATTGLAPRYFSLFLMLAGVYGGFNVSIAWTSSTLPRPIEKRATALALTNMVGNFAQIYSPYLYQKKSGPRYIPAMTANTVFVFAAICLATILRFCLMRENRKLDAIDAANDEEDVVDEKGQKEEIVQQSIGGLLVLNPGFRYVL</sequence>
<dbReference type="PANTHER" id="PTHR43791">
    <property type="entry name" value="PERMEASE-RELATED"/>
    <property type="match status" value="1"/>
</dbReference>
<dbReference type="EMBL" id="NIDN02000190">
    <property type="protein sequence ID" value="RLL94695.1"/>
    <property type="molecule type" value="Genomic_DNA"/>
</dbReference>
<dbReference type="FunFam" id="1.20.1250.20:FF:000013">
    <property type="entry name" value="MFS general substrate transporter"/>
    <property type="match status" value="1"/>
</dbReference>
<evidence type="ECO:0000256" key="4">
    <source>
        <dbReference type="ARBA" id="ARBA00022692"/>
    </source>
</evidence>
<proteinExistence type="inferred from homology"/>